<evidence type="ECO:0000256" key="1">
    <source>
        <dbReference type="SAM" id="SignalP"/>
    </source>
</evidence>
<feature type="domain" description="Alpha/beta hydrolase" evidence="2">
    <location>
        <begin position="254"/>
        <end position="657"/>
    </location>
</feature>
<evidence type="ECO:0000313" key="3">
    <source>
        <dbReference type="EMBL" id="NBC37795.1"/>
    </source>
</evidence>
<sequence>MRERLKGAGLVAVALMGAGMAAGGAQARVTRLHIDSRAALPVKPGERPYEIIQGTFEGELNPADPHNAGITDLVAAPRDARGQVVYRATFAIARPVERGSGVLFYDVPNRGNGRVAPDEDGHIRVISGWQGDLDPAPGRQTLTAPVAAGVTGMAFARFTDMAPGTTSLPLVGGIGVPVARPLAADLDTRHARLFSQTSDRARPVEIAADQWAFADCRNAAFPGTPDPARICLKGGFDPKLAYGLAYRARDPRVLGVGFAATRDFNAFLRHARADDAGTPNPLAGEVRWSVAAGTSQSGNYLRSFLNQGFNADESGRRVFDGVNANIAARHVPLNVRFGVPGGAANLYEVGSEGVLWWTPYADTARGRGTHSLLDRCKASHTCPVVMETFGSAEFWGLRMSPVLVGTGRPRDVPLPANVRRYYFPGVTHGGSMAGGISLDGDKPWPGAPACSLAMNPNPSAATMRVLMRRLVAWVREGKAPPPSQYPLLARGDLVAPNARAMGWPAIPGAPRPDGLINTMLDYDLGPGFRYRDVAGVITRQPPVIRRVIPSLVPRVDADGNEVGGGIPSVQHQVPLGTYLGWNVLAQGYGAGGECGFIGGYIPFARTRAERLASGDPRPSVEERYGSHDGFVARVQAVAQRQVRDGWLLPDDAARLVAQAQASDVLKPRP</sequence>
<evidence type="ECO:0000313" key="4">
    <source>
        <dbReference type="Proteomes" id="UP000753724"/>
    </source>
</evidence>
<accession>A0ABW9XGX2</accession>
<evidence type="ECO:0000259" key="2">
    <source>
        <dbReference type="Pfam" id="PF20091"/>
    </source>
</evidence>
<feature type="signal peptide" evidence="1">
    <location>
        <begin position="1"/>
        <end position="27"/>
    </location>
</feature>
<dbReference type="InterPro" id="IPR045394">
    <property type="entry name" value="Abhydrolase_dom"/>
</dbReference>
<protein>
    <recommendedName>
        <fullName evidence="2">Alpha/beta hydrolase domain-containing protein</fullName>
    </recommendedName>
</protein>
<organism evidence="3 4">
    <name type="scientific">Novosphingobium ovatum</name>
    <dbReference type="NCBI Taxonomy" id="1908523"/>
    <lineage>
        <taxon>Bacteria</taxon>
        <taxon>Pseudomonadati</taxon>
        <taxon>Pseudomonadota</taxon>
        <taxon>Alphaproteobacteria</taxon>
        <taxon>Sphingomonadales</taxon>
        <taxon>Sphingomonadaceae</taxon>
        <taxon>Novosphingobium</taxon>
    </lineage>
</organism>
<comment type="caution">
    <text evidence="3">The sequence shown here is derived from an EMBL/GenBank/DDBJ whole genome shotgun (WGS) entry which is preliminary data.</text>
</comment>
<dbReference type="Pfam" id="PF20091">
    <property type="entry name" value="Abhydrolase_10"/>
    <property type="match status" value="1"/>
</dbReference>
<gene>
    <name evidence="3" type="ORF">GTZ99_14665</name>
</gene>
<dbReference type="RefSeq" id="WP_161720202.1">
    <property type="nucleotide sequence ID" value="NZ_JAAAPO010000006.1"/>
</dbReference>
<proteinExistence type="predicted"/>
<feature type="chain" id="PRO_5047464846" description="Alpha/beta hydrolase domain-containing protein" evidence="1">
    <location>
        <begin position="28"/>
        <end position="669"/>
    </location>
</feature>
<name>A0ABW9XGX2_9SPHN</name>
<keyword evidence="1" id="KW-0732">Signal</keyword>
<keyword evidence="4" id="KW-1185">Reference proteome</keyword>
<reference evidence="4" key="1">
    <citation type="submission" date="2020-01" db="EMBL/GenBank/DDBJ databases">
        <title>Sphingomonas sp. strain CSW-10.</title>
        <authorList>
            <person name="Chen W.-M."/>
        </authorList>
    </citation>
    <scope>NUCLEOTIDE SEQUENCE [LARGE SCALE GENOMIC DNA]</scope>
    <source>
        <strain evidence="4">FSY-8</strain>
    </source>
</reference>
<dbReference type="Proteomes" id="UP000753724">
    <property type="component" value="Unassembled WGS sequence"/>
</dbReference>
<dbReference type="EMBL" id="JAAAPO010000006">
    <property type="protein sequence ID" value="NBC37795.1"/>
    <property type="molecule type" value="Genomic_DNA"/>
</dbReference>